<dbReference type="EMBL" id="DSUJ01000008">
    <property type="protein sequence ID" value="HFI91189.1"/>
    <property type="molecule type" value="Genomic_DNA"/>
</dbReference>
<name>A0A7V3E7G1_9BACT</name>
<organism evidence="2">
    <name type="scientific">Ignavibacterium album</name>
    <dbReference type="NCBI Taxonomy" id="591197"/>
    <lineage>
        <taxon>Bacteria</taxon>
        <taxon>Pseudomonadati</taxon>
        <taxon>Ignavibacteriota</taxon>
        <taxon>Ignavibacteria</taxon>
        <taxon>Ignavibacteriales</taxon>
        <taxon>Ignavibacteriaceae</taxon>
        <taxon>Ignavibacterium</taxon>
    </lineage>
</organism>
<dbReference type="Gene3D" id="3.90.850.10">
    <property type="entry name" value="Fumarylacetoacetase-like, C-terminal domain"/>
    <property type="match status" value="1"/>
</dbReference>
<proteinExistence type="predicted"/>
<sequence>MKLVTYQKSGEQRTGILYNDLIFDLQNSARKLKIKLPSTMKEFLEGETASMNLAKKVFNEIKKGNIKSDLKLKSVKLLSPVPNPTSMRDGYAFRQHVETARRNRGVPMIPEFDQYPVFYFTNHNAVFGEGIIEVEDDHLQQLDFELECAIVIGKKGKNIPAEKADNYIAGYMIMNDWSARVLQMEEMKLNLGPAKGKDFATSLGPWLVTVDELKPYKISTPFGNKYDLRMIARHNGKQISDGNLKDMNWTFAELIERASYGVTLYPGDVIGSGTVGTGCYLELNGTWALKAKARGEAFTPVWLNDGDEMELEITGLGVLKNKIRKSKVSRSILARKKQINSNTDLTD</sequence>
<gene>
    <name evidence="2" type="ORF">ENS31_06600</name>
</gene>
<protein>
    <submittedName>
        <fullName evidence="2">Fumarylacetoacetate hydrolase family protein</fullName>
    </submittedName>
</protein>
<dbReference type="PANTHER" id="PTHR43211:SF1">
    <property type="entry name" value="BLL6422 PROTEIN"/>
    <property type="match status" value="1"/>
</dbReference>
<dbReference type="PANTHER" id="PTHR43211">
    <property type="entry name" value="FUMARYLACETOACETATE HYDROLASE"/>
    <property type="match status" value="1"/>
</dbReference>
<evidence type="ECO:0000259" key="1">
    <source>
        <dbReference type="Pfam" id="PF01557"/>
    </source>
</evidence>
<dbReference type="AlphaFoldDB" id="A0A7V3E7G1"/>
<dbReference type="GO" id="GO:0016787">
    <property type="term" value="F:hydrolase activity"/>
    <property type="evidence" value="ECO:0007669"/>
    <property type="project" value="UniProtKB-KW"/>
</dbReference>
<evidence type="ECO:0000313" key="2">
    <source>
        <dbReference type="EMBL" id="HFI91189.1"/>
    </source>
</evidence>
<dbReference type="InterPro" id="IPR011234">
    <property type="entry name" value="Fumarylacetoacetase-like_C"/>
</dbReference>
<dbReference type="InterPro" id="IPR036663">
    <property type="entry name" value="Fumarylacetoacetase_C_sf"/>
</dbReference>
<feature type="domain" description="Fumarylacetoacetase-like C-terminal" evidence="1">
    <location>
        <begin position="88"/>
        <end position="323"/>
    </location>
</feature>
<reference evidence="2" key="1">
    <citation type="journal article" date="2020" name="mSystems">
        <title>Genome- and Community-Level Interaction Insights into Carbon Utilization and Element Cycling Functions of Hydrothermarchaeota in Hydrothermal Sediment.</title>
        <authorList>
            <person name="Zhou Z."/>
            <person name="Liu Y."/>
            <person name="Xu W."/>
            <person name="Pan J."/>
            <person name="Luo Z.H."/>
            <person name="Li M."/>
        </authorList>
    </citation>
    <scope>NUCLEOTIDE SEQUENCE [LARGE SCALE GENOMIC DNA]</scope>
    <source>
        <strain evidence="2">SpSt-479</strain>
    </source>
</reference>
<dbReference type="Pfam" id="PF01557">
    <property type="entry name" value="FAA_hydrolase"/>
    <property type="match status" value="1"/>
</dbReference>
<dbReference type="SUPFAM" id="SSF56529">
    <property type="entry name" value="FAH"/>
    <property type="match status" value="1"/>
</dbReference>
<comment type="caution">
    <text evidence="2">The sequence shown here is derived from an EMBL/GenBank/DDBJ whole genome shotgun (WGS) entry which is preliminary data.</text>
</comment>
<accession>A0A7V3E7G1</accession>
<keyword evidence="2" id="KW-0378">Hydrolase</keyword>